<keyword evidence="1" id="KW-0472">Membrane</keyword>
<feature type="transmembrane region" description="Helical" evidence="1">
    <location>
        <begin position="76"/>
        <end position="96"/>
    </location>
</feature>
<keyword evidence="1" id="KW-0812">Transmembrane</keyword>
<accession>A0ABT9RX89</accession>
<organism evidence="2 3">
    <name type="scientific">Pseudarthrobacter enclensis</name>
    <dbReference type="NCBI Taxonomy" id="993070"/>
    <lineage>
        <taxon>Bacteria</taxon>
        <taxon>Bacillati</taxon>
        <taxon>Actinomycetota</taxon>
        <taxon>Actinomycetes</taxon>
        <taxon>Micrococcales</taxon>
        <taxon>Micrococcaceae</taxon>
        <taxon>Pseudarthrobacter</taxon>
    </lineage>
</organism>
<keyword evidence="1" id="KW-1133">Transmembrane helix</keyword>
<evidence type="ECO:0000313" key="2">
    <source>
        <dbReference type="EMBL" id="MDP9888914.1"/>
    </source>
</evidence>
<reference evidence="2 3" key="1">
    <citation type="submission" date="2023-07" db="EMBL/GenBank/DDBJ databases">
        <title>Sorghum-associated microbial communities from plants grown in Nebraska, USA.</title>
        <authorList>
            <person name="Schachtman D."/>
        </authorList>
    </citation>
    <scope>NUCLEOTIDE SEQUENCE [LARGE SCALE GENOMIC DNA]</scope>
    <source>
        <strain evidence="2 3">CC222</strain>
    </source>
</reference>
<sequence length="204" mass="21480">MRLSSPDSRGFNPLPGSTLYVRFKIRLSGALCRETETDFDPDTGTNQGPARRAVRGDIHRGQQTAQQGSGLEEGSAIVEFTFLALLLMVPLVYFVITVSQIQGGSFAVVGAADQAAKVYIVQPDAATAQAAAERAVALALSDFGHQPNRASVTTSCNPADCQAAGSTVTVNVSLRVALPFMPFAEGLSATEVTASSTQLVGRYR</sequence>
<gene>
    <name evidence="2" type="ORF">J2X98_002508</name>
</gene>
<name>A0ABT9RX89_9MICC</name>
<protein>
    <recommendedName>
        <fullName evidence="4">Pilus assembly protein TadE</fullName>
    </recommendedName>
</protein>
<evidence type="ECO:0000313" key="3">
    <source>
        <dbReference type="Proteomes" id="UP001226577"/>
    </source>
</evidence>
<dbReference type="EMBL" id="JAUSRE010000012">
    <property type="protein sequence ID" value="MDP9888914.1"/>
    <property type="molecule type" value="Genomic_DNA"/>
</dbReference>
<comment type="caution">
    <text evidence="2">The sequence shown here is derived from an EMBL/GenBank/DDBJ whole genome shotgun (WGS) entry which is preliminary data.</text>
</comment>
<evidence type="ECO:0000256" key="1">
    <source>
        <dbReference type="SAM" id="Phobius"/>
    </source>
</evidence>
<evidence type="ECO:0008006" key="4">
    <source>
        <dbReference type="Google" id="ProtNLM"/>
    </source>
</evidence>
<dbReference type="RefSeq" id="WP_307308518.1">
    <property type="nucleotide sequence ID" value="NZ_JAUSRE010000012.1"/>
</dbReference>
<proteinExistence type="predicted"/>
<keyword evidence="3" id="KW-1185">Reference proteome</keyword>
<dbReference type="Proteomes" id="UP001226577">
    <property type="component" value="Unassembled WGS sequence"/>
</dbReference>